<accession>X1EEF4</accession>
<organism evidence="1">
    <name type="scientific">marine sediment metagenome</name>
    <dbReference type="NCBI Taxonomy" id="412755"/>
    <lineage>
        <taxon>unclassified sequences</taxon>
        <taxon>metagenomes</taxon>
        <taxon>ecological metagenomes</taxon>
    </lineage>
</organism>
<dbReference type="AlphaFoldDB" id="X1EEF4"/>
<feature type="non-terminal residue" evidence="1">
    <location>
        <position position="127"/>
    </location>
</feature>
<protein>
    <recommendedName>
        <fullName evidence="2">Peptidase M1 membrane alanine aminopeptidase domain-containing protein</fullName>
    </recommendedName>
</protein>
<dbReference type="EMBL" id="BART01034199">
    <property type="protein sequence ID" value="GAH15509.1"/>
    <property type="molecule type" value="Genomic_DNA"/>
</dbReference>
<gene>
    <name evidence="1" type="ORF">S01H4_58532</name>
</gene>
<proteinExistence type="predicted"/>
<evidence type="ECO:0000313" key="1">
    <source>
        <dbReference type="EMBL" id="GAH15509.1"/>
    </source>
</evidence>
<name>X1EEF4_9ZZZZ</name>
<sequence>MYSIINSFKTIYSPIFVTIHEFNHLIWYNNDWDDCQFLSEGLANYAIDYAGYYSWVTDAVTNSFTFHPELSLLYFVREYGELWDSSYGQAYLFVTYLAERFGNDFTKQLVFIPEDGAIGIDKALEHF</sequence>
<evidence type="ECO:0008006" key="2">
    <source>
        <dbReference type="Google" id="ProtNLM"/>
    </source>
</evidence>
<reference evidence="1" key="1">
    <citation type="journal article" date="2014" name="Front. Microbiol.">
        <title>High frequency of phylogenetically diverse reductive dehalogenase-homologous genes in deep subseafloor sedimentary metagenomes.</title>
        <authorList>
            <person name="Kawai M."/>
            <person name="Futagami T."/>
            <person name="Toyoda A."/>
            <person name="Takaki Y."/>
            <person name="Nishi S."/>
            <person name="Hori S."/>
            <person name="Arai W."/>
            <person name="Tsubouchi T."/>
            <person name="Morono Y."/>
            <person name="Uchiyama I."/>
            <person name="Ito T."/>
            <person name="Fujiyama A."/>
            <person name="Inagaki F."/>
            <person name="Takami H."/>
        </authorList>
    </citation>
    <scope>NUCLEOTIDE SEQUENCE</scope>
    <source>
        <strain evidence="1">Expedition CK06-06</strain>
    </source>
</reference>
<comment type="caution">
    <text evidence="1">The sequence shown here is derived from an EMBL/GenBank/DDBJ whole genome shotgun (WGS) entry which is preliminary data.</text>
</comment>